<dbReference type="Gene3D" id="3.20.80.10">
    <property type="entry name" value="Regulatory factor, effector binding domain"/>
    <property type="match status" value="1"/>
</dbReference>
<dbReference type="SUPFAM" id="SSF55136">
    <property type="entry name" value="Probable bacterial effector-binding domain"/>
    <property type="match status" value="1"/>
</dbReference>
<evidence type="ECO:0000313" key="2">
    <source>
        <dbReference type="EMBL" id="RHJ86040.1"/>
    </source>
</evidence>
<dbReference type="PANTHER" id="PTHR36444">
    <property type="entry name" value="TRANSCRIPTIONAL REGULATOR PROTEIN YOBU-RELATED"/>
    <property type="match status" value="1"/>
</dbReference>
<dbReference type="Pfam" id="PF14526">
    <property type="entry name" value="Cass2"/>
    <property type="match status" value="1"/>
</dbReference>
<reference evidence="2 3" key="1">
    <citation type="submission" date="2018-08" db="EMBL/GenBank/DDBJ databases">
        <title>A genome reference for cultivated species of the human gut microbiota.</title>
        <authorList>
            <person name="Zou Y."/>
            <person name="Xue W."/>
            <person name="Luo G."/>
        </authorList>
    </citation>
    <scope>NUCLEOTIDE SEQUENCE [LARGE SCALE GENOMIC DNA]</scope>
    <source>
        <strain evidence="2 3">AM07-24</strain>
    </source>
</reference>
<sequence length="165" mass="18768">MKLPFRIEKRDSFRVVGYRIQTTNKGKEGKKMIPAQWKEFREKGQQAVLLPLMNQEPYGLFGISVYNTDQGDSRKFDHYIAVSSDQEAEGLDVYTVPAATWAVFPCTVETIGKTEAMAITKWLPKSDYKPLNAGYLTGRMKSEAPDIEYYGEGDSVEVWVAVREK</sequence>
<protein>
    <submittedName>
        <fullName evidence="2">AraC family transcriptional regulator</fullName>
    </submittedName>
</protein>
<feature type="domain" description="AraC effector-binding" evidence="1">
    <location>
        <begin position="3"/>
        <end position="163"/>
    </location>
</feature>
<dbReference type="STRING" id="1776384.GCA_900086585_01708"/>
<organism evidence="2 3">
    <name type="scientific">Emergencia timonensis</name>
    <dbReference type="NCBI Taxonomy" id="1776384"/>
    <lineage>
        <taxon>Bacteria</taxon>
        <taxon>Bacillati</taxon>
        <taxon>Bacillota</taxon>
        <taxon>Clostridia</taxon>
        <taxon>Peptostreptococcales</taxon>
        <taxon>Anaerovoracaceae</taxon>
        <taxon>Emergencia</taxon>
    </lineage>
</organism>
<dbReference type="PANTHER" id="PTHR36444:SF2">
    <property type="entry name" value="TRANSCRIPTIONAL REGULATOR PROTEIN YOBU-RELATED"/>
    <property type="match status" value="1"/>
</dbReference>
<evidence type="ECO:0000313" key="3">
    <source>
        <dbReference type="Proteomes" id="UP000284841"/>
    </source>
</evidence>
<gene>
    <name evidence="2" type="ORF">DW099_14475</name>
</gene>
<dbReference type="InterPro" id="IPR010499">
    <property type="entry name" value="AraC_E-bd"/>
</dbReference>
<comment type="caution">
    <text evidence="2">The sequence shown here is derived from an EMBL/GenBank/DDBJ whole genome shotgun (WGS) entry which is preliminary data.</text>
</comment>
<dbReference type="Proteomes" id="UP000284841">
    <property type="component" value="Unassembled WGS sequence"/>
</dbReference>
<name>A0A415DYX4_9FIRM</name>
<dbReference type="AlphaFoldDB" id="A0A415DYX4"/>
<dbReference type="InterPro" id="IPR029441">
    <property type="entry name" value="Cass2"/>
</dbReference>
<proteinExistence type="predicted"/>
<keyword evidence="3" id="KW-1185">Reference proteome</keyword>
<dbReference type="OrthoDB" id="9801123at2"/>
<accession>A0A415DYX4</accession>
<dbReference type="InterPro" id="IPR011256">
    <property type="entry name" value="Reg_factor_effector_dom_sf"/>
</dbReference>
<dbReference type="RefSeq" id="WP_118336167.1">
    <property type="nucleotide sequence ID" value="NZ_AP025567.1"/>
</dbReference>
<dbReference type="InterPro" id="IPR053182">
    <property type="entry name" value="YobU-like_regulator"/>
</dbReference>
<dbReference type="SMART" id="SM00871">
    <property type="entry name" value="AraC_E_bind"/>
    <property type="match status" value="1"/>
</dbReference>
<evidence type="ECO:0000259" key="1">
    <source>
        <dbReference type="SMART" id="SM00871"/>
    </source>
</evidence>
<dbReference type="EMBL" id="QRMS01000004">
    <property type="protein sequence ID" value="RHJ86040.1"/>
    <property type="molecule type" value="Genomic_DNA"/>
</dbReference>